<organism evidence="1 2">
    <name type="scientific">Apiospora hydei</name>
    <dbReference type="NCBI Taxonomy" id="1337664"/>
    <lineage>
        <taxon>Eukaryota</taxon>
        <taxon>Fungi</taxon>
        <taxon>Dikarya</taxon>
        <taxon>Ascomycota</taxon>
        <taxon>Pezizomycotina</taxon>
        <taxon>Sordariomycetes</taxon>
        <taxon>Xylariomycetidae</taxon>
        <taxon>Amphisphaeriales</taxon>
        <taxon>Apiosporaceae</taxon>
        <taxon>Apiospora</taxon>
    </lineage>
</organism>
<gene>
    <name evidence="1" type="ORF">PG997_007015</name>
</gene>
<sequence length="167" mass="17813">MDFETQAACQVSHDKSRSDLGSCVWAETSLSSAKFAHSEALPGTGLYHMKSRQESLGCICDRLLDDGRPVHGAEAGVEIMRISRKLAEGEGNRAAFKNGSEKFRVRPSCAFPPRPRSTGTLVGRGYLAPGSMHDLTIAATVAACPVAQLLPTTLTGDKFLGARRPPA</sequence>
<proteinExistence type="predicted"/>
<evidence type="ECO:0000313" key="1">
    <source>
        <dbReference type="EMBL" id="KAK8085744.1"/>
    </source>
</evidence>
<dbReference type="EMBL" id="JAQQWN010000005">
    <property type="protein sequence ID" value="KAK8085744.1"/>
    <property type="molecule type" value="Genomic_DNA"/>
</dbReference>
<evidence type="ECO:0000313" key="2">
    <source>
        <dbReference type="Proteomes" id="UP001433268"/>
    </source>
</evidence>
<protein>
    <submittedName>
        <fullName evidence="1">Uncharacterized protein</fullName>
    </submittedName>
</protein>
<dbReference type="RefSeq" id="XP_066670253.1">
    <property type="nucleotide sequence ID" value="XM_066811330.1"/>
</dbReference>
<accession>A0ABR1WS97</accession>
<reference evidence="1 2" key="1">
    <citation type="submission" date="2023-01" db="EMBL/GenBank/DDBJ databases">
        <title>Analysis of 21 Apiospora genomes using comparative genomics revels a genus with tremendous synthesis potential of carbohydrate active enzymes and secondary metabolites.</title>
        <authorList>
            <person name="Sorensen T."/>
        </authorList>
    </citation>
    <scope>NUCLEOTIDE SEQUENCE [LARGE SCALE GENOMIC DNA]</scope>
    <source>
        <strain evidence="1 2">CBS 114990</strain>
    </source>
</reference>
<comment type="caution">
    <text evidence="1">The sequence shown here is derived from an EMBL/GenBank/DDBJ whole genome shotgun (WGS) entry which is preliminary data.</text>
</comment>
<name>A0ABR1WS97_9PEZI</name>
<dbReference type="GeneID" id="92044390"/>
<keyword evidence="2" id="KW-1185">Reference proteome</keyword>
<dbReference type="Proteomes" id="UP001433268">
    <property type="component" value="Unassembled WGS sequence"/>
</dbReference>